<reference evidence="2" key="1">
    <citation type="submission" date="2018-02" db="EMBL/GenBank/DDBJ databases">
        <title>Rhizophora mucronata_Transcriptome.</title>
        <authorList>
            <person name="Meera S.P."/>
            <person name="Sreeshan A."/>
            <person name="Augustine A."/>
        </authorList>
    </citation>
    <scope>NUCLEOTIDE SEQUENCE</scope>
    <source>
        <tissue evidence="2">Leaf</tissue>
    </source>
</reference>
<sequence>MLIKSPCMPISSDSPTLHHPWQTKIRL</sequence>
<dbReference type="AlphaFoldDB" id="A0A2P2P4I1"/>
<dbReference type="EMBL" id="GGEC01069180">
    <property type="protein sequence ID" value="MBX49664.1"/>
    <property type="molecule type" value="Transcribed_RNA"/>
</dbReference>
<organism evidence="2">
    <name type="scientific">Rhizophora mucronata</name>
    <name type="common">Asiatic mangrove</name>
    <dbReference type="NCBI Taxonomy" id="61149"/>
    <lineage>
        <taxon>Eukaryota</taxon>
        <taxon>Viridiplantae</taxon>
        <taxon>Streptophyta</taxon>
        <taxon>Embryophyta</taxon>
        <taxon>Tracheophyta</taxon>
        <taxon>Spermatophyta</taxon>
        <taxon>Magnoliopsida</taxon>
        <taxon>eudicotyledons</taxon>
        <taxon>Gunneridae</taxon>
        <taxon>Pentapetalae</taxon>
        <taxon>rosids</taxon>
        <taxon>fabids</taxon>
        <taxon>Malpighiales</taxon>
        <taxon>Rhizophoraceae</taxon>
        <taxon>Rhizophora</taxon>
    </lineage>
</organism>
<evidence type="ECO:0000256" key="1">
    <source>
        <dbReference type="SAM" id="MobiDB-lite"/>
    </source>
</evidence>
<proteinExistence type="predicted"/>
<evidence type="ECO:0000313" key="2">
    <source>
        <dbReference type="EMBL" id="MBX49664.1"/>
    </source>
</evidence>
<name>A0A2P2P4I1_RHIMU</name>
<protein>
    <submittedName>
        <fullName evidence="2">Uncharacterized protein</fullName>
    </submittedName>
</protein>
<accession>A0A2P2P4I1</accession>
<feature type="region of interest" description="Disordered" evidence="1">
    <location>
        <begin position="1"/>
        <end position="27"/>
    </location>
</feature>